<reference evidence="3" key="1">
    <citation type="journal article" date="2019" name="Int. J. Syst. Evol. Microbiol.">
        <title>The Global Catalogue of Microorganisms (GCM) 10K type strain sequencing project: providing services to taxonomists for standard genome sequencing and annotation.</title>
        <authorList>
            <consortium name="The Broad Institute Genomics Platform"/>
            <consortium name="The Broad Institute Genome Sequencing Center for Infectious Disease"/>
            <person name="Wu L."/>
            <person name="Ma J."/>
        </authorList>
    </citation>
    <scope>NUCLEOTIDE SEQUENCE [LARGE SCALE GENOMIC DNA]</scope>
    <source>
        <strain evidence="3">CGMCC 1.12295</strain>
    </source>
</reference>
<keyword evidence="3" id="KW-1185">Reference proteome</keyword>
<dbReference type="EMBL" id="JBHUEO010000121">
    <property type="protein sequence ID" value="MFD1708886.1"/>
    <property type="molecule type" value="Genomic_DNA"/>
</dbReference>
<proteinExistence type="predicted"/>
<dbReference type="Pfam" id="PF16935">
    <property type="entry name" value="Hol_Tox"/>
    <property type="match status" value="1"/>
</dbReference>
<organism evidence="2 3">
    <name type="scientific">Siminovitchia sediminis</name>
    <dbReference type="NCBI Taxonomy" id="1274353"/>
    <lineage>
        <taxon>Bacteria</taxon>
        <taxon>Bacillati</taxon>
        <taxon>Bacillota</taxon>
        <taxon>Bacilli</taxon>
        <taxon>Bacillales</taxon>
        <taxon>Bacillaceae</taxon>
        <taxon>Siminovitchia</taxon>
    </lineage>
</organism>
<feature type="transmembrane region" description="Helical" evidence="1">
    <location>
        <begin position="6"/>
        <end position="23"/>
    </location>
</feature>
<keyword evidence="1" id="KW-1133">Transmembrane helix</keyword>
<keyword evidence="1" id="KW-0812">Transmembrane</keyword>
<gene>
    <name evidence="2" type="ORF">ACFSCZ_19665</name>
</gene>
<protein>
    <submittedName>
        <fullName evidence="2">Holin-like toxin</fullName>
    </submittedName>
</protein>
<sequence>MTVYESITSMIGFAVLIVAILSFKQN</sequence>
<dbReference type="Proteomes" id="UP001597301">
    <property type="component" value="Unassembled WGS sequence"/>
</dbReference>
<accession>A0ABW4KND7</accession>
<keyword evidence="1" id="KW-0472">Membrane</keyword>
<dbReference type="InterPro" id="IPR031616">
    <property type="entry name" value="BsrE-like"/>
</dbReference>
<evidence type="ECO:0000313" key="3">
    <source>
        <dbReference type="Proteomes" id="UP001597301"/>
    </source>
</evidence>
<comment type="caution">
    <text evidence="2">The sequence shown here is derived from an EMBL/GenBank/DDBJ whole genome shotgun (WGS) entry which is preliminary data.</text>
</comment>
<evidence type="ECO:0000313" key="2">
    <source>
        <dbReference type="EMBL" id="MFD1708886.1"/>
    </source>
</evidence>
<evidence type="ECO:0000256" key="1">
    <source>
        <dbReference type="SAM" id="Phobius"/>
    </source>
</evidence>
<dbReference type="RefSeq" id="WP_380776848.1">
    <property type="nucleotide sequence ID" value="NZ_JBHUEO010000121.1"/>
</dbReference>
<name>A0ABW4KND7_9BACI</name>